<comment type="similarity">
    <text evidence="7">Belongs to the zinc-containing alcohol dehydrogenase family.</text>
</comment>
<dbReference type="InterPro" id="IPR020843">
    <property type="entry name" value="ER"/>
</dbReference>
<dbReference type="SMART" id="SM00829">
    <property type="entry name" value="PKS_ER"/>
    <property type="match status" value="1"/>
</dbReference>
<dbReference type="InterPro" id="IPR036291">
    <property type="entry name" value="NAD(P)-bd_dom_sf"/>
</dbReference>
<dbReference type="InterPro" id="IPR011032">
    <property type="entry name" value="GroES-like_sf"/>
</dbReference>
<dbReference type="CDD" id="cd05283">
    <property type="entry name" value="CAD1"/>
    <property type="match status" value="1"/>
</dbReference>
<evidence type="ECO:0000313" key="10">
    <source>
        <dbReference type="Proteomes" id="UP001198565"/>
    </source>
</evidence>
<dbReference type="Pfam" id="PF00107">
    <property type="entry name" value="ADH_zinc_N"/>
    <property type="match status" value="1"/>
</dbReference>
<protein>
    <recommendedName>
        <fullName evidence="5">alcohol dehydrogenase (NADP(+))</fullName>
        <ecNumber evidence="5">1.1.1.2</ecNumber>
    </recommendedName>
</protein>
<dbReference type="PROSITE" id="PS00059">
    <property type="entry name" value="ADH_ZINC"/>
    <property type="match status" value="1"/>
</dbReference>
<dbReference type="InterPro" id="IPR047109">
    <property type="entry name" value="CAD-like"/>
</dbReference>
<evidence type="ECO:0000256" key="7">
    <source>
        <dbReference type="RuleBase" id="RU361277"/>
    </source>
</evidence>
<dbReference type="EMBL" id="JAINVZ010000013">
    <property type="protein sequence ID" value="MBY8886999.1"/>
    <property type="molecule type" value="Genomic_DNA"/>
</dbReference>
<evidence type="ECO:0000256" key="6">
    <source>
        <dbReference type="ARBA" id="ARBA00048262"/>
    </source>
</evidence>
<dbReference type="Gene3D" id="3.90.180.10">
    <property type="entry name" value="Medium-chain alcohol dehydrogenases, catalytic domain"/>
    <property type="match status" value="1"/>
</dbReference>
<evidence type="ECO:0000256" key="4">
    <source>
        <dbReference type="ARBA" id="ARBA00023002"/>
    </source>
</evidence>
<dbReference type="Gene3D" id="3.40.50.720">
    <property type="entry name" value="NAD(P)-binding Rossmann-like Domain"/>
    <property type="match status" value="1"/>
</dbReference>
<dbReference type="InterPro" id="IPR002328">
    <property type="entry name" value="ADH_Zn_CS"/>
</dbReference>
<proteinExistence type="inferred from homology"/>
<evidence type="ECO:0000256" key="5">
    <source>
        <dbReference type="ARBA" id="ARBA00024074"/>
    </source>
</evidence>
<keyword evidence="4" id="KW-0560">Oxidoreductase</keyword>
<feature type="domain" description="Enoyl reductase (ER)" evidence="8">
    <location>
        <begin position="14"/>
        <end position="324"/>
    </location>
</feature>
<comment type="catalytic activity">
    <reaction evidence="6">
        <text>a primary alcohol + NADP(+) = an aldehyde + NADPH + H(+)</text>
        <dbReference type="Rhea" id="RHEA:15937"/>
        <dbReference type="ChEBI" id="CHEBI:15378"/>
        <dbReference type="ChEBI" id="CHEBI:15734"/>
        <dbReference type="ChEBI" id="CHEBI:17478"/>
        <dbReference type="ChEBI" id="CHEBI:57783"/>
        <dbReference type="ChEBI" id="CHEBI:58349"/>
        <dbReference type="EC" id="1.1.1.2"/>
    </reaction>
</comment>
<dbReference type="PANTHER" id="PTHR42683">
    <property type="entry name" value="ALDEHYDE REDUCTASE"/>
    <property type="match status" value="1"/>
</dbReference>
<keyword evidence="2 7" id="KW-0479">Metal-binding</keyword>
<dbReference type="InterPro" id="IPR013149">
    <property type="entry name" value="ADH-like_C"/>
</dbReference>
<evidence type="ECO:0000313" key="9">
    <source>
        <dbReference type="EMBL" id="MBY8886999.1"/>
    </source>
</evidence>
<reference evidence="9 10" key="1">
    <citation type="submission" date="2021-08" db="EMBL/GenBank/DDBJ databases">
        <title>Streptomyces sp. PTM05 isolated from lichen.</title>
        <authorList>
            <person name="Somphong A."/>
            <person name="Phongsopitanun W."/>
            <person name="Tanasupawat S."/>
        </authorList>
    </citation>
    <scope>NUCLEOTIDE SEQUENCE [LARGE SCALE GENOMIC DNA]</scope>
    <source>
        <strain evidence="9 10">Ptm05</strain>
    </source>
</reference>
<dbReference type="Proteomes" id="UP001198565">
    <property type="component" value="Unassembled WGS sequence"/>
</dbReference>
<comment type="caution">
    <text evidence="9">The sequence shown here is derived from an EMBL/GenBank/DDBJ whole genome shotgun (WGS) entry which is preliminary data.</text>
</comment>
<name>A0ABS7QWE8_9ACTN</name>
<gene>
    <name evidence="9" type="ORF">K7472_19390</name>
</gene>
<dbReference type="InterPro" id="IPR013154">
    <property type="entry name" value="ADH-like_N"/>
</dbReference>
<evidence type="ECO:0000256" key="2">
    <source>
        <dbReference type="ARBA" id="ARBA00022723"/>
    </source>
</evidence>
<organism evidence="9 10">
    <name type="scientific">Streptantibioticus parmotrematis</name>
    <dbReference type="NCBI Taxonomy" id="2873249"/>
    <lineage>
        <taxon>Bacteria</taxon>
        <taxon>Bacillati</taxon>
        <taxon>Actinomycetota</taxon>
        <taxon>Actinomycetes</taxon>
        <taxon>Kitasatosporales</taxon>
        <taxon>Streptomycetaceae</taxon>
        <taxon>Streptantibioticus</taxon>
    </lineage>
</organism>
<evidence type="ECO:0000259" key="8">
    <source>
        <dbReference type="SMART" id="SM00829"/>
    </source>
</evidence>
<dbReference type="Pfam" id="PF08240">
    <property type="entry name" value="ADH_N"/>
    <property type="match status" value="1"/>
</dbReference>
<evidence type="ECO:0000256" key="3">
    <source>
        <dbReference type="ARBA" id="ARBA00022833"/>
    </source>
</evidence>
<evidence type="ECO:0000256" key="1">
    <source>
        <dbReference type="ARBA" id="ARBA00001947"/>
    </source>
</evidence>
<comment type="cofactor">
    <cofactor evidence="1 7">
        <name>Zn(2+)</name>
        <dbReference type="ChEBI" id="CHEBI:29105"/>
    </cofactor>
</comment>
<dbReference type="SUPFAM" id="SSF50129">
    <property type="entry name" value="GroES-like"/>
    <property type="match status" value="1"/>
</dbReference>
<dbReference type="EC" id="1.1.1.2" evidence="5"/>
<sequence>MSYDTVALGAPRPGAVLRPVAITRRELRPYDVLIDVTYVGICHSDIYVAGDARASASSPAVPGHEISGFVAAIGDHVTTHQVGDRVGVGYVVDSCGVCDQCLKGAEQHCLLGPVPVHGGVDYYGQHMYGGYSHRIVVREPFVHRIPDSLDLAAAAPLLCAGIVPYSQLRFWRVGPGTAVAVVGLGGLGHMAVKLAAAMGARVAVVSRSLRKREDALRFGAHEFHVAGDPAALDRLRGRFDLVVNTASAVQSLDPGLRMLRRAGTMVLTGQSEGPLSVTPAVLTRSHGLLAGVSAAGTTETRELLAFCAEQRITPDIDVVSAAQINEVQARLVSGEARYRFVLDATTIGIERLA</sequence>
<keyword evidence="3 7" id="KW-0862">Zinc</keyword>
<accession>A0ABS7QWE8</accession>
<dbReference type="SUPFAM" id="SSF51735">
    <property type="entry name" value="NAD(P)-binding Rossmann-fold domains"/>
    <property type="match status" value="1"/>
</dbReference>
<dbReference type="RefSeq" id="WP_222979761.1">
    <property type="nucleotide sequence ID" value="NZ_JAINVZ010000013.1"/>
</dbReference>
<keyword evidence="10" id="KW-1185">Reference proteome</keyword>